<dbReference type="RefSeq" id="WP_185659693.1">
    <property type="nucleotide sequence ID" value="NZ_CAWPOO010000007.1"/>
</dbReference>
<evidence type="ECO:0000313" key="1">
    <source>
        <dbReference type="EMBL" id="MBC2605800.1"/>
    </source>
</evidence>
<dbReference type="Pfam" id="PF05258">
    <property type="entry name" value="DciA"/>
    <property type="match status" value="1"/>
</dbReference>
<organism evidence="1 2">
    <name type="scientific">Pelagicoccus albus</name>
    <dbReference type="NCBI Taxonomy" id="415222"/>
    <lineage>
        <taxon>Bacteria</taxon>
        <taxon>Pseudomonadati</taxon>
        <taxon>Verrucomicrobiota</taxon>
        <taxon>Opitutia</taxon>
        <taxon>Puniceicoccales</taxon>
        <taxon>Pelagicoccaceae</taxon>
        <taxon>Pelagicoccus</taxon>
    </lineage>
</organism>
<dbReference type="PANTHER" id="PTHR36456:SF1">
    <property type="entry name" value="UPF0232 PROTEIN SCO3875"/>
    <property type="match status" value="1"/>
</dbReference>
<protein>
    <submittedName>
        <fullName evidence="1">DUF721 domain-containing protein</fullName>
    </submittedName>
</protein>
<evidence type="ECO:0000313" key="2">
    <source>
        <dbReference type="Proteomes" id="UP000526501"/>
    </source>
</evidence>
<dbReference type="EMBL" id="JACHVC010000007">
    <property type="protein sequence ID" value="MBC2605800.1"/>
    <property type="molecule type" value="Genomic_DNA"/>
</dbReference>
<dbReference type="AlphaFoldDB" id="A0A7X1B554"/>
<dbReference type="InterPro" id="IPR007922">
    <property type="entry name" value="DciA-like"/>
</dbReference>
<name>A0A7X1B554_9BACT</name>
<reference evidence="1 2" key="1">
    <citation type="submission" date="2020-07" db="EMBL/GenBank/DDBJ databases">
        <authorList>
            <person name="Feng X."/>
        </authorList>
    </citation>
    <scope>NUCLEOTIDE SEQUENCE [LARGE SCALE GENOMIC DNA]</scope>
    <source>
        <strain evidence="1 2">JCM23202</strain>
    </source>
</reference>
<dbReference type="PANTHER" id="PTHR36456">
    <property type="entry name" value="UPF0232 PROTEIN SCO3875"/>
    <property type="match status" value="1"/>
</dbReference>
<accession>A0A7X1B554</accession>
<gene>
    <name evidence="1" type="ORF">H5P27_07070</name>
</gene>
<sequence>MADQPYKFRKSVERLISNFRGIPENYPGEAPKTERDISGVVDRILAKYKIGVDSLEDRITQNWPQIVGAANARNCSPSRIEKERTLLIAVSNPVIRQELEFNKRLILQNLHKIEGGKKIRNIFFKSG</sequence>
<dbReference type="Proteomes" id="UP000526501">
    <property type="component" value="Unassembled WGS sequence"/>
</dbReference>
<comment type="caution">
    <text evidence="1">The sequence shown here is derived from an EMBL/GenBank/DDBJ whole genome shotgun (WGS) entry which is preliminary data.</text>
</comment>
<proteinExistence type="predicted"/>
<keyword evidence="2" id="KW-1185">Reference proteome</keyword>